<evidence type="ECO:0000256" key="14">
    <source>
        <dbReference type="ARBA" id="ARBA00023239"/>
    </source>
</evidence>
<dbReference type="PROSITE" id="PS51671">
    <property type="entry name" value="ACT"/>
    <property type="match status" value="1"/>
</dbReference>
<dbReference type="InterPro" id="IPR010952">
    <property type="entry name" value="CM_P_1"/>
</dbReference>
<comment type="subcellular location">
    <subcellularLocation>
        <location evidence="3">Cytoplasm</location>
    </subcellularLocation>
</comment>
<dbReference type="SUPFAM" id="SSF53850">
    <property type="entry name" value="Periplasmic binding protein-like II"/>
    <property type="match status" value="1"/>
</dbReference>
<dbReference type="PIRSF" id="PIRSF001500">
    <property type="entry name" value="Chor_mut_pdt_Ppr"/>
    <property type="match status" value="1"/>
</dbReference>
<protein>
    <recommendedName>
        <fullName evidence="8">Bifunctional chorismate mutase/prephenate dehydratase</fullName>
        <ecNumber evidence="7">4.2.1.51</ecNumber>
        <ecNumber evidence="6">5.4.99.5</ecNumber>
    </recommendedName>
    <alternativeName>
        <fullName evidence="17">Chorismate mutase-prephenate dehydratase</fullName>
    </alternativeName>
    <alternativeName>
        <fullName evidence="16">p-protein</fullName>
    </alternativeName>
</protein>
<proteinExistence type="predicted"/>
<dbReference type="InterPro" id="IPR036263">
    <property type="entry name" value="Chorismate_II_sf"/>
</dbReference>
<evidence type="ECO:0000259" key="21">
    <source>
        <dbReference type="PROSITE" id="PS51671"/>
    </source>
</evidence>
<evidence type="ECO:0000256" key="4">
    <source>
        <dbReference type="ARBA" id="ARBA00004741"/>
    </source>
</evidence>
<keyword evidence="14 22" id="KW-0456">Lyase</keyword>
<keyword evidence="11" id="KW-0057">Aromatic amino acid biosynthesis</keyword>
<reference evidence="22 23" key="1">
    <citation type="submission" date="2023-07" db="EMBL/GenBank/DDBJ databases">
        <title>Sorghum-associated microbial communities from plants grown in Nebraska, USA.</title>
        <authorList>
            <person name="Schachtman D."/>
        </authorList>
    </citation>
    <scope>NUCLEOTIDE SEQUENCE [LARGE SCALE GENOMIC DNA]</scope>
    <source>
        <strain evidence="22 23">4138</strain>
    </source>
</reference>
<keyword evidence="10" id="KW-0028">Amino-acid biosynthesis</keyword>
<sequence length="388" mass="43020">MSIDLDHIRQQISSTDKDLLQLLASRRQLALSVADAKLAQNKPIRDQKREEELLVSLIERGKVLGLDAQYVTKIYHVIIEDSVLQQQAKVQGQLNGDNGPVCRVAFLGRQGSYSYWATQKYFTRRAEKLIEIGCDSFNEIVQAVETGHADYAVLPIENTSSGSINEVYDLLQHTRLSIVGELTHPIEHCLLGVEGTELSKIRQICAHPQVIAQCSNYLQGLSNVKIEYCDASSDAFERVRKAQDKSVVAIGGEEGGKLYGLEVLGRGLANQKDNASRFIVVARKAINVAKAIPAKTTFIMYTGQQPGALVDALTVLKQHGISMGKLESRPIPGNPWEEMFYVDVFANLDDYAMTRALDELNRITRFVKVLGCYPSEDVSPTLITQQPS</sequence>
<dbReference type="InterPro" id="IPR036979">
    <property type="entry name" value="CM_dom_sf"/>
</dbReference>
<evidence type="ECO:0000256" key="11">
    <source>
        <dbReference type="ARBA" id="ARBA00023141"/>
    </source>
</evidence>
<dbReference type="Pfam" id="PF01817">
    <property type="entry name" value="CM_2"/>
    <property type="match status" value="1"/>
</dbReference>
<feature type="domain" description="Chorismate mutase" evidence="19">
    <location>
        <begin position="1"/>
        <end position="90"/>
    </location>
</feature>
<dbReference type="InterPro" id="IPR045865">
    <property type="entry name" value="ACT-like_dom_sf"/>
</dbReference>
<evidence type="ECO:0000256" key="2">
    <source>
        <dbReference type="ARBA" id="ARBA00002364"/>
    </source>
</evidence>
<feature type="domain" description="ACT" evidence="21">
    <location>
        <begin position="297"/>
        <end position="374"/>
    </location>
</feature>
<dbReference type="PROSITE" id="PS51171">
    <property type="entry name" value="PREPHENATE_DEHYDR_3"/>
    <property type="match status" value="1"/>
</dbReference>
<evidence type="ECO:0000313" key="23">
    <source>
        <dbReference type="Proteomes" id="UP001257909"/>
    </source>
</evidence>
<keyword evidence="15" id="KW-0511">Multifunctional enzyme</keyword>
<dbReference type="PANTHER" id="PTHR21022:SF19">
    <property type="entry name" value="PREPHENATE DEHYDRATASE-RELATED"/>
    <property type="match status" value="1"/>
</dbReference>
<evidence type="ECO:0000256" key="12">
    <source>
        <dbReference type="ARBA" id="ARBA00023222"/>
    </source>
</evidence>
<evidence type="ECO:0000256" key="1">
    <source>
        <dbReference type="ARBA" id="ARBA00000824"/>
    </source>
</evidence>
<dbReference type="Proteomes" id="UP001257909">
    <property type="component" value="Unassembled WGS sequence"/>
</dbReference>
<dbReference type="GO" id="GO:0004106">
    <property type="term" value="F:chorismate mutase activity"/>
    <property type="evidence" value="ECO:0007669"/>
    <property type="project" value="UniProtKB-EC"/>
</dbReference>
<feature type="domain" description="Prephenate dehydratase" evidence="20">
    <location>
        <begin position="103"/>
        <end position="283"/>
    </location>
</feature>
<dbReference type="InterPro" id="IPR001086">
    <property type="entry name" value="Preph_deHydtase"/>
</dbReference>
<organism evidence="22 23">
    <name type="scientific">Rheinheimera soli</name>
    <dbReference type="NCBI Taxonomy" id="443616"/>
    <lineage>
        <taxon>Bacteria</taxon>
        <taxon>Pseudomonadati</taxon>
        <taxon>Pseudomonadota</taxon>
        <taxon>Gammaproteobacteria</taxon>
        <taxon>Chromatiales</taxon>
        <taxon>Chromatiaceae</taxon>
        <taxon>Rheinheimera</taxon>
    </lineage>
</organism>
<keyword evidence="23" id="KW-1185">Reference proteome</keyword>
<comment type="pathway">
    <text evidence="5">Metabolic intermediate biosynthesis; prephenate biosynthesis; prephenate from chorismate: step 1/1.</text>
</comment>
<evidence type="ECO:0000256" key="9">
    <source>
        <dbReference type="ARBA" id="ARBA00022490"/>
    </source>
</evidence>
<comment type="catalytic activity">
    <reaction evidence="18">
        <text>prephenate + H(+) = 3-phenylpyruvate + CO2 + H2O</text>
        <dbReference type="Rhea" id="RHEA:21648"/>
        <dbReference type="ChEBI" id="CHEBI:15377"/>
        <dbReference type="ChEBI" id="CHEBI:15378"/>
        <dbReference type="ChEBI" id="CHEBI:16526"/>
        <dbReference type="ChEBI" id="CHEBI:18005"/>
        <dbReference type="ChEBI" id="CHEBI:29934"/>
        <dbReference type="EC" id="4.2.1.51"/>
    </reaction>
</comment>
<comment type="pathway">
    <text evidence="4">Amino-acid biosynthesis; L-phenylalanine biosynthesis; phenylpyruvate from prephenate: step 1/1.</text>
</comment>
<evidence type="ECO:0000313" key="22">
    <source>
        <dbReference type="EMBL" id="MDR7120609.1"/>
    </source>
</evidence>
<dbReference type="NCBIfam" id="TIGR01797">
    <property type="entry name" value="CM_P_1"/>
    <property type="match status" value="1"/>
</dbReference>
<dbReference type="PROSITE" id="PS51168">
    <property type="entry name" value="CHORISMATE_MUT_2"/>
    <property type="match status" value="1"/>
</dbReference>
<evidence type="ECO:0000256" key="5">
    <source>
        <dbReference type="ARBA" id="ARBA00004817"/>
    </source>
</evidence>
<evidence type="ECO:0000256" key="6">
    <source>
        <dbReference type="ARBA" id="ARBA00012404"/>
    </source>
</evidence>
<comment type="caution">
    <text evidence="22">The sequence shown here is derived from an EMBL/GenBank/DDBJ whole genome shotgun (WGS) entry which is preliminary data.</text>
</comment>
<dbReference type="InterPro" id="IPR002701">
    <property type="entry name" value="CM_II_prokaryot"/>
</dbReference>
<evidence type="ECO:0000256" key="3">
    <source>
        <dbReference type="ARBA" id="ARBA00004496"/>
    </source>
</evidence>
<dbReference type="Gene3D" id="3.40.190.10">
    <property type="entry name" value="Periplasmic binding protein-like II"/>
    <property type="match status" value="2"/>
</dbReference>
<comment type="catalytic activity">
    <reaction evidence="1">
        <text>chorismate = prephenate</text>
        <dbReference type="Rhea" id="RHEA:13897"/>
        <dbReference type="ChEBI" id="CHEBI:29748"/>
        <dbReference type="ChEBI" id="CHEBI:29934"/>
        <dbReference type="EC" id="5.4.99.5"/>
    </reaction>
</comment>
<evidence type="ECO:0000256" key="8">
    <source>
        <dbReference type="ARBA" id="ARBA00014401"/>
    </source>
</evidence>
<dbReference type="EMBL" id="JAVDWR010000003">
    <property type="protein sequence ID" value="MDR7120609.1"/>
    <property type="molecule type" value="Genomic_DNA"/>
</dbReference>
<evidence type="ECO:0000256" key="7">
    <source>
        <dbReference type="ARBA" id="ARBA00013147"/>
    </source>
</evidence>
<accession>A0ABU1VY16</accession>
<dbReference type="Pfam" id="PF00800">
    <property type="entry name" value="PDT"/>
    <property type="match status" value="1"/>
</dbReference>
<name>A0ABU1VY16_9GAMM</name>
<evidence type="ECO:0000256" key="16">
    <source>
        <dbReference type="ARBA" id="ARBA00031175"/>
    </source>
</evidence>
<evidence type="ECO:0000256" key="15">
    <source>
        <dbReference type="ARBA" id="ARBA00023268"/>
    </source>
</evidence>
<dbReference type="Gene3D" id="1.20.59.10">
    <property type="entry name" value="Chorismate mutase"/>
    <property type="match status" value="1"/>
</dbReference>
<keyword evidence="9" id="KW-0963">Cytoplasm</keyword>
<gene>
    <name evidence="22" type="ORF">J2W69_001543</name>
</gene>
<evidence type="ECO:0000259" key="19">
    <source>
        <dbReference type="PROSITE" id="PS51168"/>
    </source>
</evidence>
<evidence type="ECO:0000259" key="20">
    <source>
        <dbReference type="PROSITE" id="PS51171"/>
    </source>
</evidence>
<comment type="function">
    <text evidence="2">Catalyzes the Claisen rearrangement of chorismate to prephenate and the decarboxylation/dehydration of prephenate to phenylpyruvate.</text>
</comment>
<dbReference type="SMART" id="SM00830">
    <property type="entry name" value="CM_2"/>
    <property type="match status" value="1"/>
</dbReference>
<dbReference type="EC" id="4.2.1.51" evidence="7"/>
<keyword evidence="13 22" id="KW-0413">Isomerase</keyword>
<evidence type="ECO:0000256" key="13">
    <source>
        <dbReference type="ARBA" id="ARBA00023235"/>
    </source>
</evidence>
<dbReference type="PANTHER" id="PTHR21022">
    <property type="entry name" value="PREPHENATE DEHYDRATASE P PROTEIN"/>
    <property type="match status" value="1"/>
</dbReference>
<dbReference type="InterPro" id="IPR002912">
    <property type="entry name" value="ACT_dom"/>
</dbReference>
<evidence type="ECO:0000256" key="10">
    <source>
        <dbReference type="ARBA" id="ARBA00022605"/>
    </source>
</evidence>
<dbReference type="CDD" id="cd04905">
    <property type="entry name" value="ACT_CM-PDT"/>
    <property type="match status" value="1"/>
</dbReference>
<evidence type="ECO:0000256" key="17">
    <source>
        <dbReference type="ARBA" id="ARBA00031520"/>
    </source>
</evidence>
<dbReference type="EC" id="5.4.99.5" evidence="6"/>
<dbReference type="SUPFAM" id="SSF55021">
    <property type="entry name" value="ACT-like"/>
    <property type="match status" value="1"/>
</dbReference>
<dbReference type="Gene3D" id="3.30.70.260">
    <property type="match status" value="1"/>
</dbReference>
<dbReference type="InterPro" id="IPR008242">
    <property type="entry name" value="Chor_mutase/pphenate_deHydtase"/>
</dbReference>
<dbReference type="GO" id="GO:0004664">
    <property type="term" value="F:prephenate dehydratase activity"/>
    <property type="evidence" value="ECO:0007669"/>
    <property type="project" value="UniProtKB-EC"/>
</dbReference>
<dbReference type="RefSeq" id="WP_008898092.1">
    <property type="nucleotide sequence ID" value="NZ_JAVDWR010000003.1"/>
</dbReference>
<evidence type="ECO:0000256" key="18">
    <source>
        <dbReference type="ARBA" id="ARBA00047848"/>
    </source>
</evidence>
<dbReference type="SUPFAM" id="SSF48600">
    <property type="entry name" value="Chorismate mutase II"/>
    <property type="match status" value="1"/>
</dbReference>
<dbReference type="CDD" id="cd13631">
    <property type="entry name" value="PBP2_Ct-PDT_like"/>
    <property type="match status" value="1"/>
</dbReference>
<keyword evidence="12" id="KW-0584">Phenylalanine biosynthesis</keyword>